<evidence type="ECO:0008006" key="10">
    <source>
        <dbReference type="Google" id="ProtNLM"/>
    </source>
</evidence>
<feature type="compositionally biased region" description="Basic and acidic residues" evidence="5">
    <location>
        <begin position="587"/>
        <end position="611"/>
    </location>
</feature>
<feature type="compositionally biased region" description="Basic and acidic residues" evidence="5">
    <location>
        <begin position="974"/>
        <end position="983"/>
    </location>
</feature>
<dbReference type="Pfam" id="PF25826">
    <property type="entry name" value="DUF7952"/>
    <property type="match status" value="1"/>
</dbReference>
<name>A0A834GYY8_RHOSS</name>
<evidence type="ECO:0000313" key="8">
    <source>
        <dbReference type="EMBL" id="KAF7145236.1"/>
    </source>
</evidence>
<dbReference type="EMBL" id="WJXA01000004">
    <property type="protein sequence ID" value="KAF7145236.1"/>
    <property type="molecule type" value="Genomic_DNA"/>
</dbReference>
<keyword evidence="9" id="KW-1185">Reference proteome</keyword>
<feature type="compositionally biased region" description="Polar residues" evidence="5">
    <location>
        <begin position="923"/>
        <end position="950"/>
    </location>
</feature>
<feature type="domain" description="DUF7650" evidence="6">
    <location>
        <begin position="349"/>
        <end position="437"/>
    </location>
</feature>
<dbReference type="InterPro" id="IPR057712">
    <property type="entry name" value="DUF7952"/>
</dbReference>
<evidence type="ECO:0000259" key="7">
    <source>
        <dbReference type="Pfam" id="PF25826"/>
    </source>
</evidence>
<dbReference type="OrthoDB" id="1634742at2759"/>
<feature type="region of interest" description="Disordered" evidence="5">
    <location>
        <begin position="887"/>
        <end position="951"/>
    </location>
</feature>
<dbReference type="GO" id="GO:0005634">
    <property type="term" value="C:nucleus"/>
    <property type="evidence" value="ECO:0007669"/>
    <property type="project" value="UniProtKB-SubCell"/>
</dbReference>
<evidence type="ECO:0000256" key="4">
    <source>
        <dbReference type="ARBA" id="ARBA00023242"/>
    </source>
</evidence>
<dbReference type="InterPro" id="IPR056067">
    <property type="entry name" value="DUF7650"/>
</dbReference>
<evidence type="ECO:0000256" key="5">
    <source>
        <dbReference type="SAM" id="MobiDB-lite"/>
    </source>
</evidence>
<comment type="subcellular location">
    <subcellularLocation>
        <location evidence="1">Nucleus</location>
    </subcellularLocation>
</comment>
<feature type="region of interest" description="Disordered" evidence="5">
    <location>
        <begin position="654"/>
        <end position="700"/>
    </location>
</feature>
<keyword evidence="2" id="KW-0805">Transcription regulation</keyword>
<dbReference type="FunFam" id="1.10.10.60:FF:000374">
    <property type="entry name" value="Arginine-glutamic acid dipeptide repeat protein"/>
    <property type="match status" value="1"/>
</dbReference>
<organism evidence="8 9">
    <name type="scientific">Rhododendron simsii</name>
    <name type="common">Sims's rhododendron</name>
    <dbReference type="NCBI Taxonomy" id="118357"/>
    <lineage>
        <taxon>Eukaryota</taxon>
        <taxon>Viridiplantae</taxon>
        <taxon>Streptophyta</taxon>
        <taxon>Embryophyta</taxon>
        <taxon>Tracheophyta</taxon>
        <taxon>Spermatophyta</taxon>
        <taxon>Magnoliopsida</taxon>
        <taxon>eudicotyledons</taxon>
        <taxon>Gunneridae</taxon>
        <taxon>Pentapetalae</taxon>
        <taxon>asterids</taxon>
        <taxon>Ericales</taxon>
        <taxon>Ericaceae</taxon>
        <taxon>Ericoideae</taxon>
        <taxon>Rhodoreae</taxon>
        <taxon>Rhododendron</taxon>
    </lineage>
</organism>
<gene>
    <name evidence="8" type="ORF">RHSIM_Rhsim04G0220200</name>
</gene>
<dbReference type="PANTHER" id="PTHR13859:SF34">
    <property type="entry name" value="SANT DOMAIN-CONTAINING PROTEIN"/>
    <property type="match status" value="1"/>
</dbReference>
<accession>A0A834GYY8</accession>
<evidence type="ECO:0000256" key="3">
    <source>
        <dbReference type="ARBA" id="ARBA00023163"/>
    </source>
</evidence>
<evidence type="ECO:0000256" key="1">
    <source>
        <dbReference type="ARBA" id="ARBA00004123"/>
    </source>
</evidence>
<feature type="domain" description="DUF7952" evidence="7">
    <location>
        <begin position="181"/>
        <end position="311"/>
    </location>
</feature>
<reference evidence="8" key="1">
    <citation type="submission" date="2019-11" db="EMBL/GenBank/DDBJ databases">
        <authorList>
            <person name="Liu Y."/>
            <person name="Hou J."/>
            <person name="Li T.-Q."/>
            <person name="Guan C.-H."/>
            <person name="Wu X."/>
            <person name="Wu H.-Z."/>
            <person name="Ling F."/>
            <person name="Zhang R."/>
            <person name="Shi X.-G."/>
            <person name="Ren J.-P."/>
            <person name="Chen E.-F."/>
            <person name="Sun J.-M."/>
        </authorList>
    </citation>
    <scope>NUCLEOTIDE SEQUENCE</scope>
    <source>
        <strain evidence="8">Adult_tree_wgs_1</strain>
        <tissue evidence="8">Leaves</tissue>
    </source>
</reference>
<dbReference type="Pfam" id="PF24662">
    <property type="entry name" value="DUF7650"/>
    <property type="match status" value="1"/>
</dbReference>
<keyword evidence="4" id="KW-0539">Nucleus</keyword>
<feature type="region of interest" description="Disordered" evidence="5">
    <location>
        <begin position="556"/>
        <end position="616"/>
    </location>
</feature>
<dbReference type="InterPro" id="IPR009057">
    <property type="entry name" value="Homeodomain-like_sf"/>
</dbReference>
<feature type="region of interest" description="Disordered" evidence="5">
    <location>
        <begin position="966"/>
        <end position="998"/>
    </location>
</feature>
<feature type="region of interest" description="Disordered" evidence="5">
    <location>
        <begin position="511"/>
        <end position="536"/>
    </location>
</feature>
<evidence type="ECO:0000256" key="2">
    <source>
        <dbReference type="ARBA" id="ARBA00023015"/>
    </source>
</evidence>
<comment type="caution">
    <text evidence="8">The sequence shown here is derived from an EMBL/GenBank/DDBJ whole genome shotgun (WGS) entry which is preliminary data.</text>
</comment>
<dbReference type="GO" id="GO:0003714">
    <property type="term" value="F:transcription corepressor activity"/>
    <property type="evidence" value="ECO:0007669"/>
    <property type="project" value="TreeGrafter"/>
</dbReference>
<dbReference type="Proteomes" id="UP000626092">
    <property type="component" value="Unassembled WGS sequence"/>
</dbReference>
<dbReference type="SUPFAM" id="SSF46689">
    <property type="entry name" value="Homeodomain-like"/>
    <property type="match status" value="1"/>
</dbReference>
<proteinExistence type="predicted"/>
<evidence type="ECO:0000313" key="9">
    <source>
        <dbReference type="Proteomes" id="UP000626092"/>
    </source>
</evidence>
<dbReference type="PANTHER" id="PTHR13859">
    <property type="entry name" value="ATROPHIN-RELATED"/>
    <property type="match status" value="1"/>
</dbReference>
<evidence type="ECO:0000259" key="6">
    <source>
        <dbReference type="Pfam" id="PF24662"/>
    </source>
</evidence>
<keyword evidence="3" id="KW-0804">Transcription</keyword>
<dbReference type="AlphaFoldDB" id="A0A834GYY8"/>
<protein>
    <recommendedName>
        <fullName evidence="10">SANT domain-containing protein</fullName>
    </recommendedName>
</protein>
<feature type="compositionally biased region" description="Basic and acidic residues" evidence="5">
    <location>
        <begin position="518"/>
        <end position="530"/>
    </location>
</feature>
<feature type="region of interest" description="Disordered" evidence="5">
    <location>
        <begin position="1"/>
        <end position="28"/>
    </location>
</feature>
<sequence length="1053" mass="116897">MEMDSVELNQNGDCIDDTSAENSPSPDSADVYGIFGDPELLPRVGNQYQVEIPAVITKSEYVLYKKNPLEVEFAPGIPSDFLTGLPIPVMWINKEVKHVKRKGLQSLNHSNGKANKNGVLKSETNKEAPIFSPDQDSKHKVEPVDIALGNLGLDQEMDSKTHQKYKGEGCCLVPGSIGGLWSASEEASFLLGLYIFGKNLIQVKKFMESKMTGDIQSFYYGRFYRSDKYRRWSDCRKMRSRKCVYGQRIFTGLRQQELLSRLFLHVSEECKSTLLEVSKTFGEGKMLLEEYVSTLKALVGISSLVEAVGIGKGKRDLTGITMEPLKSNHGVSTRSEVPIGKACSSLTPTEIIKFLTGDFRLSKARSNDLFWEAVWPRLLARGWHSEQPKDYNYAAGYKHSLVFLMPGVKKFSRRRLVKGNHFFDSVTDVLNKVASDPGLLELETEADERNEKKEEDGWKMETKTDQRHCYLQPRTPNLVTDVMKFTVVDTSMGDGKIFKMRELKTLPNEVLKTTLSRSHSEESEDGRSEPEASSEDMEVVDTMLFDQEGFCASSSATGTFSCEKKPEIGASNQGGKRLDSEAASIKSSKDHNNFCENKKPRKSKESSRGMKQDNVNYLSPVTKRRVDTVLLDQEDTIKFDSTKTLSSIGMSPFEKNLGIGDSKEGNKGLDPGTSSVKSPKDLNNFAENKKPRKSKHSSWGMKQDDLNYLAPVTEGSFGTMTFDQEDTNKSISAKILPDIRMLSFEKNLGTSNQGTHGLDFGAASVKISEDSNNFCKNKQPKKSENSRWGMKQDDLTYLAPVTKRRRRLSACSRAESSHQIPGFSVDPSLGQEKHICCSETTDSSENNLSGIFSAKKVTSASSSKGSPIESSEGISCETRIFVAESSCDTKPQPRPLIDLNLPQVSPDFETSEENETSRLEDSTAPNPSADASFSEQQPNGNSRRQSTRNRPLTVKALEALANGFLTTPTRRKNKETFSRENSMRSRLPRQDPSGVETAEDFGCGTAVASQEGEARNEDCNGDVEILGEFQIQPEGNAAQIAGNEIDFMGNFRG</sequence>